<comment type="caution">
    <text evidence="3">The sequence shown here is derived from an EMBL/GenBank/DDBJ whole genome shotgun (WGS) entry which is preliminary data.</text>
</comment>
<reference evidence="3 4" key="1">
    <citation type="submission" date="2014-11" db="EMBL/GenBank/DDBJ databases">
        <title>Whole genome shotgun sequence of Sphingomonas parapaucimobilis NBRC 15100.</title>
        <authorList>
            <person name="Katano-Makiyama Y."/>
            <person name="Hosoyama A."/>
            <person name="Hashimoto M."/>
            <person name="Hosoyama Y."/>
            <person name="Noguchi M."/>
            <person name="Numata M."/>
            <person name="Tsuchikane K."/>
            <person name="Hirakata S."/>
            <person name="Uohara A."/>
            <person name="Shimodaira J."/>
            <person name="Ohji S."/>
            <person name="Ichikawa N."/>
            <person name="Kimura A."/>
            <person name="Yamazoe A."/>
            <person name="Fujita N."/>
        </authorList>
    </citation>
    <scope>NUCLEOTIDE SEQUENCE [LARGE SCALE GENOMIC DNA]</scope>
    <source>
        <strain evidence="3 4">NBRC 15100</strain>
    </source>
</reference>
<name>A0A0A1W3L7_9SPHN</name>
<accession>A0A0A1W3L7</accession>
<evidence type="ECO:0000256" key="1">
    <source>
        <dbReference type="SAM" id="MobiDB-lite"/>
    </source>
</evidence>
<dbReference type="PANTHER" id="PTHR35585:SF1">
    <property type="entry name" value="HHE DOMAIN PROTEIN (AFU_ORTHOLOGUE AFUA_4G00730)"/>
    <property type="match status" value="1"/>
</dbReference>
<feature type="compositionally biased region" description="Basic and acidic residues" evidence="1">
    <location>
        <begin position="131"/>
        <end position="161"/>
    </location>
</feature>
<keyword evidence="4" id="KW-1185">Reference proteome</keyword>
<feature type="domain" description="Hemerythrin-like" evidence="2">
    <location>
        <begin position="6"/>
        <end position="123"/>
    </location>
</feature>
<evidence type="ECO:0000313" key="3">
    <source>
        <dbReference type="EMBL" id="GAL99932.1"/>
    </source>
</evidence>
<evidence type="ECO:0000259" key="2">
    <source>
        <dbReference type="Pfam" id="PF01814"/>
    </source>
</evidence>
<dbReference type="InterPro" id="IPR012312">
    <property type="entry name" value="Hemerythrin-like"/>
</dbReference>
<proteinExistence type="predicted"/>
<evidence type="ECO:0000313" key="4">
    <source>
        <dbReference type="Proteomes" id="UP000032305"/>
    </source>
</evidence>
<dbReference type="PANTHER" id="PTHR35585">
    <property type="entry name" value="HHE DOMAIN PROTEIN (AFU_ORTHOLOGUE AFUA_4G00730)"/>
    <property type="match status" value="1"/>
</dbReference>
<feature type="region of interest" description="Disordered" evidence="1">
    <location>
        <begin position="126"/>
        <end position="161"/>
    </location>
</feature>
<dbReference type="eggNOG" id="COG5592">
    <property type="taxonomic scope" value="Bacteria"/>
</dbReference>
<organism evidence="3 4">
    <name type="scientific">Sphingomonas parapaucimobilis NBRC 15100</name>
    <dbReference type="NCBI Taxonomy" id="1219049"/>
    <lineage>
        <taxon>Bacteria</taxon>
        <taxon>Pseudomonadati</taxon>
        <taxon>Pseudomonadota</taxon>
        <taxon>Alphaproteobacteria</taxon>
        <taxon>Sphingomonadales</taxon>
        <taxon>Sphingomonadaceae</taxon>
        <taxon>Sphingomonas</taxon>
    </lineage>
</organism>
<dbReference type="Pfam" id="PF01814">
    <property type="entry name" value="Hemerythrin"/>
    <property type="match status" value="1"/>
</dbReference>
<dbReference type="OrthoDB" id="5523420at2"/>
<gene>
    <name evidence="3" type="ORF">SP5_017_00070</name>
</gene>
<dbReference type="Gene3D" id="1.20.120.520">
    <property type="entry name" value="nmb1532 protein domain like"/>
    <property type="match status" value="1"/>
</dbReference>
<protein>
    <recommendedName>
        <fullName evidence="2">Hemerythrin-like domain-containing protein</fullName>
    </recommendedName>
</protein>
<dbReference type="RefSeq" id="WP_042483982.1">
    <property type="nucleotide sequence ID" value="NZ_BBPI01000017.1"/>
</dbReference>
<dbReference type="AlphaFoldDB" id="A0A0A1W3L7"/>
<dbReference type="Proteomes" id="UP000032305">
    <property type="component" value="Unassembled WGS sequence"/>
</dbReference>
<dbReference type="EMBL" id="BBPI01000017">
    <property type="protein sequence ID" value="GAL99932.1"/>
    <property type="molecule type" value="Genomic_DNA"/>
</dbReference>
<sequence length="161" mass="18693">MATADIYADLKRDHDKQRDMLKELAGLKGDGAKRKKLFEAFRIEVQSHAAAEEESLYATMLGEPELRDDARHSVSEHKEIDDLLGEMMDLDFASDEWESKFFHMRHRYEHHIDEEEEEMFPAAEKELDDATEQKLADIYEERKPIEAKEAKANPPGGDERD</sequence>